<reference evidence="2 3" key="1">
    <citation type="journal article" date="2016" name="Front. Microbiol.">
        <title>Genomic Resource of Rice Seed Associated Bacteria.</title>
        <authorList>
            <person name="Midha S."/>
            <person name="Bansal K."/>
            <person name="Sharma S."/>
            <person name="Kumar N."/>
            <person name="Patil P.P."/>
            <person name="Chaudhry V."/>
            <person name="Patil P.B."/>
        </authorList>
    </citation>
    <scope>NUCLEOTIDE SEQUENCE [LARGE SCALE GENOMIC DNA]</scope>
    <source>
        <strain evidence="2 3">NS359</strain>
    </source>
</reference>
<protein>
    <submittedName>
        <fullName evidence="2">Major facilitator transporter</fullName>
    </submittedName>
</protein>
<keyword evidence="1" id="KW-1133">Transmembrane helix</keyword>
<accession>A0A147DSK0</accession>
<feature type="transmembrane region" description="Helical" evidence="1">
    <location>
        <begin position="327"/>
        <end position="350"/>
    </location>
</feature>
<dbReference type="InterPro" id="IPR036259">
    <property type="entry name" value="MFS_trans_sf"/>
</dbReference>
<dbReference type="AlphaFoldDB" id="A0A147DSK0"/>
<feature type="transmembrane region" description="Helical" evidence="1">
    <location>
        <begin position="78"/>
        <end position="97"/>
    </location>
</feature>
<dbReference type="STRING" id="465820.NS263_02485"/>
<name>A0A147DSK0_9MICO</name>
<evidence type="ECO:0000256" key="1">
    <source>
        <dbReference type="SAM" id="Phobius"/>
    </source>
</evidence>
<feature type="transmembrane region" description="Helical" evidence="1">
    <location>
        <begin position="356"/>
        <end position="376"/>
    </location>
</feature>
<evidence type="ECO:0000313" key="3">
    <source>
        <dbReference type="Proteomes" id="UP000072763"/>
    </source>
</evidence>
<dbReference type="PATRIC" id="fig|465820.4.peg.1059"/>
<evidence type="ECO:0000313" key="2">
    <source>
        <dbReference type="EMBL" id="KTR52848.1"/>
    </source>
</evidence>
<dbReference type="EMBL" id="LDRC01000022">
    <property type="protein sequence ID" value="KTR52848.1"/>
    <property type="molecule type" value="Genomic_DNA"/>
</dbReference>
<dbReference type="Gene3D" id="1.20.1250.20">
    <property type="entry name" value="MFS general substrate transporter like domains"/>
    <property type="match status" value="1"/>
</dbReference>
<dbReference type="GO" id="GO:0022857">
    <property type="term" value="F:transmembrane transporter activity"/>
    <property type="evidence" value="ECO:0007669"/>
    <property type="project" value="InterPro"/>
</dbReference>
<feature type="transmembrane region" description="Helical" evidence="1">
    <location>
        <begin position="103"/>
        <end position="125"/>
    </location>
</feature>
<feature type="transmembrane region" description="Helical" evidence="1">
    <location>
        <begin position="12"/>
        <end position="36"/>
    </location>
</feature>
<dbReference type="Proteomes" id="UP000072763">
    <property type="component" value="Unassembled WGS sequence"/>
</dbReference>
<feature type="transmembrane region" description="Helical" evidence="1">
    <location>
        <begin position="210"/>
        <end position="236"/>
    </location>
</feature>
<feature type="transmembrane region" description="Helical" evidence="1">
    <location>
        <begin position="290"/>
        <end position="315"/>
    </location>
</feature>
<keyword evidence="1" id="KW-0472">Membrane</keyword>
<feature type="transmembrane region" description="Helical" evidence="1">
    <location>
        <begin position="166"/>
        <end position="189"/>
    </location>
</feature>
<dbReference type="PANTHER" id="PTHR23542">
    <property type="match status" value="1"/>
</dbReference>
<dbReference type="Pfam" id="PF07690">
    <property type="entry name" value="MFS_1"/>
    <property type="match status" value="1"/>
</dbReference>
<sequence>MSAYGPLLKTPGVGRVIAAQLTARFPFGMLSLAYLLHVEHVFHSYGAAGLVLATTSIGQAIAGPLTSRWMGSWGMRPVLVLTSAVALASMVVIAFATMPLSGYVVVGFLGGLAVPPVQPAVRTIYPKMVTSSQLTPLFSLDASAQELIWVAGPVITTFVATQVGTVQAIVVAMVFLVVGGVWFIASPELGRVRIPRSKRAFGVVLKRPSVIVATLTGLLLIGACSAVEASVTSVFGEGSPNAGIVLAVFAVGSLAGGLVLGHRPISKNTLWARMSIVFVGLALAVGGTDFWWLCLALVIAGAGIAPALAVMFGSVSATVKFSDTAEAYGWMGTGQLIGAAGGSAVAGFLIDANGPTGGMTVGAVMAAAGVVLPLVTKRWLPDLRGRDASPLPDTEPVTLPS</sequence>
<keyword evidence="1" id="KW-0812">Transmembrane</keyword>
<dbReference type="PANTHER" id="PTHR23542:SF1">
    <property type="entry name" value="MAJOR FACILITATOR SUPERFAMILY (MFS) PROFILE DOMAIN-CONTAINING PROTEIN"/>
    <property type="match status" value="1"/>
</dbReference>
<organism evidence="2 3">
    <name type="scientific">Curtobacterium oceanosedimentum</name>
    <dbReference type="NCBI Taxonomy" id="465820"/>
    <lineage>
        <taxon>Bacteria</taxon>
        <taxon>Bacillati</taxon>
        <taxon>Actinomycetota</taxon>
        <taxon>Actinomycetes</taxon>
        <taxon>Micrococcales</taxon>
        <taxon>Microbacteriaceae</taxon>
        <taxon>Curtobacterium</taxon>
    </lineage>
</organism>
<dbReference type="OrthoDB" id="4686510at2"/>
<feature type="transmembrane region" description="Helical" evidence="1">
    <location>
        <begin position="242"/>
        <end position="261"/>
    </location>
</feature>
<feature type="transmembrane region" description="Helical" evidence="1">
    <location>
        <begin position="42"/>
        <end position="66"/>
    </location>
</feature>
<dbReference type="RefSeq" id="WP_058749243.1">
    <property type="nucleotide sequence ID" value="NZ_LDRC01000022.1"/>
</dbReference>
<proteinExistence type="predicted"/>
<gene>
    <name evidence="2" type="ORF">NS359_05060</name>
</gene>
<dbReference type="InterPro" id="IPR011701">
    <property type="entry name" value="MFS"/>
</dbReference>
<dbReference type="SUPFAM" id="SSF103473">
    <property type="entry name" value="MFS general substrate transporter"/>
    <property type="match status" value="1"/>
</dbReference>
<comment type="caution">
    <text evidence="2">The sequence shown here is derived from an EMBL/GenBank/DDBJ whole genome shotgun (WGS) entry which is preliminary data.</text>
</comment>